<dbReference type="CDD" id="cd17643">
    <property type="entry name" value="A_NRPS_Cytc1-like"/>
    <property type="match status" value="1"/>
</dbReference>
<dbReference type="Gene3D" id="1.10.1200.10">
    <property type="entry name" value="ACP-like"/>
    <property type="match status" value="3"/>
</dbReference>
<dbReference type="InterPro" id="IPR010060">
    <property type="entry name" value="NRPS_synth"/>
</dbReference>
<evidence type="ECO:0000256" key="4">
    <source>
        <dbReference type="ARBA" id="ARBA00022737"/>
    </source>
</evidence>
<comment type="cofactor">
    <cofactor evidence="1">
        <name>pantetheine 4'-phosphate</name>
        <dbReference type="ChEBI" id="CHEBI:47942"/>
    </cofactor>
</comment>
<dbReference type="CDD" id="cd19543">
    <property type="entry name" value="DCL_NRPS"/>
    <property type="match status" value="1"/>
</dbReference>
<dbReference type="InterPro" id="IPR023213">
    <property type="entry name" value="CAT-like_dom_sf"/>
</dbReference>
<reference evidence="7 8" key="1">
    <citation type="submission" date="2024-09" db="EMBL/GenBank/DDBJ databases">
        <authorList>
            <person name="Sun Q."/>
            <person name="Mori K."/>
        </authorList>
    </citation>
    <scope>NUCLEOTIDE SEQUENCE [LARGE SCALE GENOMIC DNA]</scope>
    <source>
        <strain evidence="7 8">TBRC 7907</strain>
    </source>
</reference>
<dbReference type="InterPro" id="IPR036736">
    <property type="entry name" value="ACP-like_sf"/>
</dbReference>
<dbReference type="Proteomes" id="UP001589693">
    <property type="component" value="Unassembled WGS sequence"/>
</dbReference>
<evidence type="ECO:0000256" key="1">
    <source>
        <dbReference type="ARBA" id="ARBA00001957"/>
    </source>
</evidence>
<comment type="caution">
    <text evidence="7">The sequence shown here is derived from an EMBL/GenBank/DDBJ whole genome shotgun (WGS) entry which is preliminary data.</text>
</comment>
<evidence type="ECO:0000259" key="6">
    <source>
        <dbReference type="PROSITE" id="PS50075"/>
    </source>
</evidence>
<keyword evidence="3" id="KW-0597">Phosphoprotein</keyword>
<keyword evidence="4" id="KW-0677">Repeat</keyword>
<dbReference type="CDD" id="cd05930">
    <property type="entry name" value="A_NRPS"/>
    <property type="match status" value="2"/>
</dbReference>
<feature type="domain" description="Carrier" evidence="6">
    <location>
        <begin position="1005"/>
        <end position="1079"/>
    </location>
</feature>
<dbReference type="CDD" id="cd19531">
    <property type="entry name" value="LCL_NRPS-like"/>
    <property type="match status" value="2"/>
</dbReference>
<name>A0ABV6A3F5_9PSEU</name>
<dbReference type="InterPro" id="IPR009081">
    <property type="entry name" value="PP-bd_ACP"/>
</dbReference>
<dbReference type="Pfam" id="PF00550">
    <property type="entry name" value="PP-binding"/>
    <property type="match status" value="3"/>
</dbReference>
<dbReference type="InterPro" id="IPR020845">
    <property type="entry name" value="AMP-binding_CS"/>
</dbReference>
<dbReference type="InterPro" id="IPR006162">
    <property type="entry name" value="Ppantetheine_attach_site"/>
</dbReference>
<dbReference type="PROSITE" id="PS00455">
    <property type="entry name" value="AMP_BINDING"/>
    <property type="match status" value="3"/>
</dbReference>
<dbReference type="InterPro" id="IPR025110">
    <property type="entry name" value="AMP-bd_C"/>
</dbReference>
<dbReference type="SUPFAM" id="SSF47336">
    <property type="entry name" value="ACP-like"/>
    <property type="match status" value="3"/>
</dbReference>
<dbReference type="Gene3D" id="3.30.559.30">
    <property type="entry name" value="Nonribosomal peptide synthetase, condensation domain"/>
    <property type="match status" value="5"/>
</dbReference>
<keyword evidence="8" id="KW-1185">Reference proteome</keyword>
<dbReference type="PANTHER" id="PTHR45527:SF14">
    <property type="entry name" value="PLIPASTATIN SYNTHASE SUBUNIT B"/>
    <property type="match status" value="1"/>
</dbReference>
<dbReference type="SMART" id="SM00823">
    <property type="entry name" value="PKS_PP"/>
    <property type="match status" value="3"/>
</dbReference>
<evidence type="ECO:0000256" key="3">
    <source>
        <dbReference type="ARBA" id="ARBA00022553"/>
    </source>
</evidence>
<dbReference type="Gene3D" id="3.40.50.980">
    <property type="match status" value="6"/>
</dbReference>
<evidence type="ECO:0000256" key="2">
    <source>
        <dbReference type="ARBA" id="ARBA00022450"/>
    </source>
</evidence>
<dbReference type="InterPro" id="IPR020806">
    <property type="entry name" value="PKS_PP-bd"/>
</dbReference>
<keyword evidence="5" id="KW-0045">Antibiotic biosynthesis</keyword>
<dbReference type="RefSeq" id="WP_377858321.1">
    <property type="nucleotide sequence ID" value="NZ_JBHLZU010000023.1"/>
</dbReference>
<feature type="domain" description="Carrier" evidence="6">
    <location>
        <begin position="2488"/>
        <end position="2563"/>
    </location>
</feature>
<dbReference type="InterPro" id="IPR010071">
    <property type="entry name" value="AA_adenyl_dom"/>
</dbReference>
<dbReference type="EMBL" id="JBHLZU010000023">
    <property type="protein sequence ID" value="MFB9907697.1"/>
    <property type="molecule type" value="Genomic_DNA"/>
</dbReference>
<dbReference type="PROSITE" id="PS50075">
    <property type="entry name" value="CARRIER"/>
    <property type="match status" value="3"/>
</dbReference>
<gene>
    <name evidence="7" type="ORF">ACFFQA_27500</name>
</gene>
<dbReference type="Pfam" id="PF13193">
    <property type="entry name" value="AMP-binding_C"/>
    <property type="match status" value="3"/>
</dbReference>
<organism evidence="7 8">
    <name type="scientific">Allokutzneria oryzae</name>
    <dbReference type="NCBI Taxonomy" id="1378989"/>
    <lineage>
        <taxon>Bacteria</taxon>
        <taxon>Bacillati</taxon>
        <taxon>Actinomycetota</taxon>
        <taxon>Actinomycetes</taxon>
        <taxon>Pseudonocardiales</taxon>
        <taxon>Pseudonocardiaceae</taxon>
        <taxon>Allokutzneria</taxon>
    </lineage>
</organism>
<dbReference type="Gene3D" id="3.30.300.30">
    <property type="match status" value="3"/>
</dbReference>
<dbReference type="NCBIfam" id="TIGR01720">
    <property type="entry name" value="NRPS-para261"/>
    <property type="match status" value="2"/>
</dbReference>
<dbReference type="PANTHER" id="PTHR45527">
    <property type="entry name" value="NONRIBOSOMAL PEPTIDE SYNTHETASE"/>
    <property type="match status" value="1"/>
</dbReference>
<evidence type="ECO:0000256" key="5">
    <source>
        <dbReference type="ARBA" id="ARBA00023194"/>
    </source>
</evidence>
<feature type="domain" description="Carrier" evidence="6">
    <location>
        <begin position="3539"/>
        <end position="3613"/>
    </location>
</feature>
<dbReference type="CDD" id="cd19534">
    <property type="entry name" value="E_NRPS"/>
    <property type="match status" value="2"/>
</dbReference>
<accession>A0ABV6A3F5</accession>
<proteinExistence type="predicted"/>
<dbReference type="Gene3D" id="2.30.38.10">
    <property type="entry name" value="Luciferase, Domain 3"/>
    <property type="match status" value="3"/>
</dbReference>
<dbReference type="InterPro" id="IPR000873">
    <property type="entry name" value="AMP-dep_synth/lig_dom"/>
</dbReference>
<dbReference type="Pfam" id="PF00668">
    <property type="entry name" value="Condensation"/>
    <property type="match status" value="5"/>
</dbReference>
<dbReference type="SUPFAM" id="SSF56801">
    <property type="entry name" value="Acetyl-CoA synthetase-like"/>
    <property type="match status" value="3"/>
</dbReference>
<dbReference type="Pfam" id="PF00501">
    <property type="entry name" value="AMP-binding"/>
    <property type="match status" value="3"/>
</dbReference>
<dbReference type="InterPro" id="IPR001242">
    <property type="entry name" value="Condensation_dom"/>
</dbReference>
<dbReference type="SUPFAM" id="SSF52777">
    <property type="entry name" value="CoA-dependent acyltransferases"/>
    <property type="match status" value="10"/>
</dbReference>
<protein>
    <submittedName>
        <fullName evidence="7">Amino acid adenylation domain-containing protein</fullName>
    </submittedName>
</protein>
<dbReference type="InterPro" id="IPR045851">
    <property type="entry name" value="AMP-bd_C_sf"/>
</dbReference>
<sequence length="4046" mass="439556">MDTSSLEDRIAAVPEHLRDALRKRLAGQVEPTAVADDSIRPAPRTGPLPLSFAQQRLWFLNELEPGGTEYNSSLAMRLHGELDLPALTTALQRLVDRHEALRTTFDSVDGAAVQIVHPPYSLNVSVVDSSADELRQVLDEFNQPFDLREGPLFRAMVVRLGADEHLLVIGAHHIVVDGWSFDVLCDELSASYRAAVDGVDAALPEVRVQYPDYAVWQREKNSGAAKLDYWKQQLAGIAPLELPTDRPRPPVRTQNGALRLFDVPDAVTDRLRELAQDTGSTLFMVLLAACKTLFSRYSGHEDISLGTVTAARNRPELAGTIGFFTNTVVVRAQVDRDQQFLDFLADVKATVLDALAHDEVPFDRLVDALQPQRDPSRTPLFQAMVVLRSYQKQSLELKGLRSEEFSLPRDSSTFDISLEFQERNGALLGVLEYNTDLFDAATIERMIGHLQVLLEGIASQPRRTVGELPWLTPAERTEVTATWNDTAADYVVPQHIHSMFEHQVRLCPDETAVVYEDSALSFAELDARANQLAHELVAQGVRPGVLVGLCVERGLDMVVGLLGVLKAGGAYVPLDPAYPADRLEFMLSDSATPVLLTQRRLLPKLPGSDARVLCLDDGFGQHPTIAPETSVGPDDLAYVIYTSGSSGTPKGVMITHRNLAYIADAWDRGYALSDKRLRFVSVTTLAVDLFFSDLQRSTFFGGTMIIAPTDVVTDPPRLLALVERVGGTAIELVPTLANALVEELATRDALLPLMGLVSVGSEGWRVEDCARLVERVTPGTLVVNAYGSTEVTVDSTVFVPTGEPLPDKPFVPIGRPLANTRVYVLDPAGEPVPVGVPGELHIGGDGVGAGYWRRPELTAQRFGPDPFHPGGRVYRTGDRVRFLADGTLEFLGRVDDQVKIRGFRIEPGEVEAALSAHPGLSDAAVVARPDESGRPRLVGYVVPGAGSTTTVAELRAHLEQALPTYMVPSTFVVLEALPLTPNGKVDRRNLPDPDGPAETGTAYVAPRTPVEEKLAAIWSEVLRVDRVGVDDDFFALGGDSILSIQVVSRARRVGVRLTAKDIFVHHTIAQLAAVADRASAPVAQRVAAPATAPLTPIQHWFFEAHTAMPDHYAMSTTLDLVEDVDEQALRAALVGIVTHHDALRTRFRKVGGAWQQDIAPVEPSRLLTSMSDVDAHEAALTAQSSMDLATGDLVRAVLINGTTLFLAIHHLVVDGVSWRILLEDLDTAYQQARAGKPVDLGPKTTAFTDWAVRLNAHVRGGGLDAEIPHWSAIHGSEPPRLPVDHHGPNTAGSARMLTVRLDRETTDALLHQVPGVYRTQVNDVLISAMGAALASWTSDSRVLLGMEGHGREEITDDVDLSRTIGWFTTHFPVALAIPAGDWGVVLKAVKEQLRAVPGRGLGYDALRYLDPGSSMRSDPLPCISFNYHGQWHGSAERSALYRDARFGDLGQDMGPEELRPYLIDVVGIARDGVLEISWLYSENVHDEATVRRLADEVAENLRRIVLHCAEPTAGGATPSDFPLAGLDQSTVDRITALGQVEDIYPLTPMQSGMLFHSLVGGTDEAYFDQMSLRLDGVTDPRALATAWQRVVDRTPILRSTVVWENIDTPVQVVRSGVEVPVQHYDWRGLSDEDQRAEIACVVAEDTEAGMDLSTGPLVRLIIGRLSDTSVQMIRTSHHILLDGWSLSEVVAEVFEIYGSLVKGAEPRLATRRPFRDYIDWIQRQDADAAEQYWRRVVGGIDGPTELPYDRRPTAAHTTRTSGSVRLELSEEQTQQLYSLAKDQRLTMNTLVQGAWALLLGRYGGELDVCFGSTVSGRPAELAGVETMIGLFINTLPVRVTGEADDQLLEWLHRIQGEQIESRRVEYVALSQIQAWSGVGGGVNLFDSLVVFENYPFDGEAAEDGVVVREVDALDDTNYPLTVSAYPLPRFTIELSYDPALFESSTVDRVARHLRKLLTGMGSNPFRTLVELPMVEEAERVEYQDQPITPSEPRCVHELFAEQAAATPDAVALVFGDQELSYAELDARANGLAHVLVKRGVRPGVLVAVGLERGIDVVVAFLAVLKAGGAYVPLDPGYPADRLEYMLADSGAAVLLTDRDWGKTSIDVVRLGGEWPVASDAPSTVVAPRDLAYVIYTSGSTGKPKGVMVEHRNLCSVAAAWNTRYGLREMRPRHLSVASVSFDVFHGDLLRALCFGGTLVICPRDIAADPTRLLAEIERTGATAMELVPTMTRALVDELSGRFPPLKVLSVGSEAWHTEDCLELLERLSPDTLVVNSYGVTEASIDSCMFEPSRAALEGRTTVPIGRALANSRCYILDRAGDLVPVGVAGELYIGGEGVARGYLNQPELTASRFVESPFVPGERLYRTGDRVRRLSSGELEYVGRMDDQVKIRGFRVEPGEVESVLIGHSGVNEVAVVARANRLIAYVVGAKLDAATLRSFAAESLPAHMVPSAFVQLDALPLTPNGKIDRRALPAPDGYLDTGTAYTAPRTATEKTLADIWAEVLGVPRVGVHDNFFDLGGDSILSIRVTSRIRAALAVQTSPRALFTTPTVEGLAVVVDQETTVGDQRIPRVDHTGDMPLSFAQQRLWFLDEFAPGGAEYNTCAGLRLSGPLVVSALQDAITGLVARHESLRTTFDSVDGRGVQRVSPASEVPLRVVDVAPSQLDQALADEVGTPFDLRTGPLLRALLLRLTDTSHVLVLSLHHIVTDGWSMGVLVEELGVLYASGLRGERDVLPPLDVRYSDYAVWQREQQAGPEFAAKLDYWRAKLDGLTPLELPTDRPRPPVKTSNGAVHRFDLPASVLDGLNAVGRSCGATLFMTLVAATQLLLARHSGQRDIAVGTVSSGRDRVELERLVGFFVNTLVLRSTVDSSVPFTEFLAQVRDTALGAFGNSDVPFERLVEILQPERDPSRTPLVQALVVLQNTPSSTVELDGLSIEELELPATMAIFDLSFEFTERDGGLIGLVEYNTDLFDRATIQRLAGHLAVLFDAIIAAPETLVARLPILTEPERRQLTEGWNDTAVETGQPRCVHELVEAQARLRPSAVAVTCEGEQLTYAQLDTRANQVAHHLMGLGVRPGTLVAVSLERGLDMVVGLLGVLKAGGAYVPLDPDYPADRLAFMLADTSAPVLLTQTGLGDLATGEAEVVTMDADWPVIAAQPTWAPNSGVTAEDLAYVIYTSGSTGTPKGVQVEHRSVANLLETTRVGFGFGREDVWTVFHSYAFDFSVWEMWGGLSFGGRIVVVPRSVARAPESMWSLLADEGVTVLNQTPSSFRGLVRTAVEAGCPVPPRLRLVIFGGEALEPTHLRTWFDSYPGATTRLVNMYGITETTVHVTRHDLDWAEISRTGRVGIGRPLPNYRAYLLDPDGNQVPVGVAGELFIGGAGVARGYLNRPDLTADRFVEDPFVPGQRMYRTGDVAKHQPDGTLTYLGRADDQVKIRGFRIELGEIEAAIATHSAVTEAVVVAREDTPGDRRLVAYVITTATPVELREHLRRSLPEHMIPAVFVPLDELPLSPSGKVDRRALPVPEARGERGGAFVEPTPGVERELAEIWSAVLGVERVGATDNFFDLGGDSILSIQVVSAARKAGHHLSTKDMFTHQTVRELAEVATAATTSADSGPVTGSAPLTPIQSWFFAEHPVQPDHFTMSLHLELAEHAREEVVRAALEALVAKHDALRSRFECADGVWRQHLKPVDSTSLAFHVADKADHHAEALAAQRGHSLADGPLVRAVLLTGDGAPKLFLSIHHAVVDGVSWRILLEDFSTAYEQISSGSEVDLGPRTTSYVDWASNLRDYVTTGKLDGEVGHWVAAAEAVAALPLDRKGLNSNGSRRTLATRLTTAETELLLRKVPGRFRTQINDVLLGAVAVALSEWTGSDTVVVDVEGHGREDILDGVDLSRTVGWFTTIYPVALTVPGGEDWRALAKAVRAQLRAVPGRGIGYGALKYLGGHPALLAAGSAPVSFNYLGQWDTAVGSGGVVRRQLDGLGSDQADDQLATHVLDVVGGVHGGELEITWQYSENLHDEATVRRIADRAADALRELVRGVSG</sequence>
<dbReference type="NCBIfam" id="TIGR01733">
    <property type="entry name" value="AA-adenyl-dom"/>
    <property type="match status" value="3"/>
</dbReference>
<evidence type="ECO:0000313" key="7">
    <source>
        <dbReference type="EMBL" id="MFB9907697.1"/>
    </source>
</evidence>
<dbReference type="NCBIfam" id="NF003417">
    <property type="entry name" value="PRK04813.1"/>
    <property type="match status" value="3"/>
</dbReference>
<dbReference type="Gene3D" id="3.30.559.10">
    <property type="entry name" value="Chloramphenicol acetyltransferase-like domain"/>
    <property type="match status" value="5"/>
</dbReference>
<keyword evidence="2" id="KW-0596">Phosphopantetheine</keyword>
<dbReference type="PROSITE" id="PS00012">
    <property type="entry name" value="PHOSPHOPANTETHEINE"/>
    <property type="match status" value="3"/>
</dbReference>
<evidence type="ECO:0000313" key="8">
    <source>
        <dbReference type="Proteomes" id="UP001589693"/>
    </source>
</evidence>